<dbReference type="EMBL" id="QKYT01000277">
    <property type="protein sequence ID" value="RIA88137.1"/>
    <property type="molecule type" value="Genomic_DNA"/>
</dbReference>
<evidence type="ECO:0000313" key="2">
    <source>
        <dbReference type="Proteomes" id="UP000265703"/>
    </source>
</evidence>
<comment type="caution">
    <text evidence="1">The sequence shown here is derived from an EMBL/GenBank/DDBJ whole genome shotgun (WGS) entry which is preliminary data.</text>
</comment>
<organism evidence="1 2">
    <name type="scientific">Glomus cerebriforme</name>
    <dbReference type="NCBI Taxonomy" id="658196"/>
    <lineage>
        <taxon>Eukaryota</taxon>
        <taxon>Fungi</taxon>
        <taxon>Fungi incertae sedis</taxon>
        <taxon>Mucoromycota</taxon>
        <taxon>Glomeromycotina</taxon>
        <taxon>Glomeromycetes</taxon>
        <taxon>Glomerales</taxon>
        <taxon>Glomeraceae</taxon>
        <taxon>Glomus</taxon>
    </lineage>
</organism>
<protein>
    <submittedName>
        <fullName evidence="1">Uncharacterized protein</fullName>
    </submittedName>
</protein>
<sequence length="329" mass="37778">MSNPLLKVKILLDRNEPSERLHVIVLDCEAHIFLNVKISSPEEIVKKKYKDILNAYMLFRIDFCDAFNVAKSNEKFCKNSEVFKDTSLLWKNSPKEVTDEYERVFANYKKLKPKVLNFITYKPQENKSGNNNAEISEIRLDQVNLCNNTNDLISQPEIIQVENPGVLENLSDNINFLTFNTQLRNNTNSQPEIIHFETPGVMENLSDNINYLISQSQYLSSAYISQNESGSSGSNNEPNVDQINLISQPESIQFENSDNLSNINYFTNFVQYVDNITYNTEESENCFNSDYGYEDSTRSMIQPSGSIVNPHLYVPNSQYLFEMNSSSPK</sequence>
<proteinExistence type="predicted"/>
<name>A0A397SWD9_9GLOM</name>
<accession>A0A397SWD9</accession>
<reference evidence="1 2" key="1">
    <citation type="submission" date="2018-06" db="EMBL/GenBank/DDBJ databases">
        <title>Comparative genomics reveals the genomic features of Rhizophagus irregularis, R. cerebriforme, R. diaphanum and Gigaspora rosea, and their symbiotic lifestyle signature.</title>
        <authorList>
            <person name="Morin E."/>
            <person name="San Clemente H."/>
            <person name="Chen E.C.H."/>
            <person name="De La Providencia I."/>
            <person name="Hainaut M."/>
            <person name="Kuo A."/>
            <person name="Kohler A."/>
            <person name="Murat C."/>
            <person name="Tang N."/>
            <person name="Roy S."/>
            <person name="Loubradou J."/>
            <person name="Henrissat B."/>
            <person name="Grigoriev I.V."/>
            <person name="Corradi N."/>
            <person name="Roux C."/>
            <person name="Martin F.M."/>
        </authorList>
    </citation>
    <scope>NUCLEOTIDE SEQUENCE [LARGE SCALE GENOMIC DNA]</scope>
    <source>
        <strain evidence="1 2">DAOM 227022</strain>
    </source>
</reference>
<evidence type="ECO:0000313" key="1">
    <source>
        <dbReference type="EMBL" id="RIA88137.1"/>
    </source>
</evidence>
<gene>
    <name evidence="1" type="ORF">C1645_877593</name>
</gene>
<dbReference type="OrthoDB" id="2330679at2759"/>
<dbReference type="Gene3D" id="1.10.30.10">
    <property type="entry name" value="High mobility group box domain"/>
    <property type="match status" value="1"/>
</dbReference>
<keyword evidence="2" id="KW-1185">Reference proteome</keyword>
<dbReference type="InterPro" id="IPR036910">
    <property type="entry name" value="HMG_box_dom_sf"/>
</dbReference>
<dbReference type="AlphaFoldDB" id="A0A397SWD9"/>
<dbReference type="SUPFAM" id="SSF47095">
    <property type="entry name" value="HMG-box"/>
    <property type="match status" value="1"/>
</dbReference>
<dbReference type="Proteomes" id="UP000265703">
    <property type="component" value="Unassembled WGS sequence"/>
</dbReference>